<dbReference type="STRING" id="453591.Igni_0834"/>
<dbReference type="AlphaFoldDB" id="A8AAR4"/>
<dbReference type="EMBL" id="CP000816">
    <property type="protein sequence ID" value="ABU82016.1"/>
    <property type="molecule type" value="Genomic_DNA"/>
</dbReference>
<dbReference type="Proteomes" id="UP000000262">
    <property type="component" value="Chromosome"/>
</dbReference>
<organism evidence="1 2">
    <name type="scientific">Ignicoccus hospitalis (strain KIN4/I / DSM 18386 / JCM 14125)</name>
    <dbReference type="NCBI Taxonomy" id="453591"/>
    <lineage>
        <taxon>Archaea</taxon>
        <taxon>Thermoproteota</taxon>
        <taxon>Thermoprotei</taxon>
        <taxon>Desulfurococcales</taxon>
        <taxon>Desulfurococcaceae</taxon>
        <taxon>Ignicoccus</taxon>
    </lineage>
</organism>
<protein>
    <submittedName>
        <fullName evidence="1">Uncharacterized protein</fullName>
    </submittedName>
</protein>
<gene>
    <name evidence="1" type="ordered locus">Igni_0834</name>
</gene>
<accession>A8AAR4</accession>
<dbReference type="PROSITE" id="PS51257">
    <property type="entry name" value="PROKAR_LIPOPROTEIN"/>
    <property type="match status" value="1"/>
</dbReference>
<evidence type="ECO:0000313" key="1">
    <source>
        <dbReference type="EMBL" id="ABU82016.1"/>
    </source>
</evidence>
<name>A8AAR4_IGNH4</name>
<dbReference type="KEGG" id="iho:Igni_0834"/>
<keyword evidence="2" id="KW-1185">Reference proteome</keyword>
<dbReference type="HOGENOM" id="CLU_2839353_0_0_2"/>
<evidence type="ECO:0000313" key="2">
    <source>
        <dbReference type="Proteomes" id="UP000000262"/>
    </source>
</evidence>
<reference evidence="1 2" key="1">
    <citation type="journal article" date="2008" name="Genome Biol.">
        <title>A genomic analysis of the archaeal system Ignicoccus hospitalis-Nanoarchaeum equitans.</title>
        <authorList>
            <person name="Podar M."/>
            <person name="Anderson I."/>
            <person name="Makarova K.S."/>
            <person name="Elkins J.G."/>
            <person name="Ivanova N."/>
            <person name="Wall M.A."/>
            <person name="Lykidis A."/>
            <person name="Mavromatis K."/>
            <person name="Sun H."/>
            <person name="Hudson M.E."/>
            <person name="Chen W."/>
            <person name="Deciu C."/>
            <person name="Hutchison D."/>
            <person name="Eads J.R."/>
            <person name="Anderson A."/>
            <person name="Fernandes F."/>
            <person name="Szeto E."/>
            <person name="Lapidus A."/>
            <person name="Kyrpides N.C."/>
            <person name="Saier M.H.Jr."/>
            <person name="Richardson P.M."/>
            <person name="Rachel R."/>
            <person name="Huber H."/>
            <person name="Eisen J.A."/>
            <person name="Koonin E.V."/>
            <person name="Keller M."/>
            <person name="Stetter K.O."/>
        </authorList>
    </citation>
    <scope>NUCLEOTIDE SEQUENCE [LARGE SCALE GENOMIC DNA]</scope>
    <source>
        <strain evidence="2">KIN4/I / DSM 18386 / JCM 14125</strain>
    </source>
</reference>
<sequence length="65" mass="7240">MVQRCWNKGPLGPTVATGCFVLYYFNERDGVAEALARAFGGKVVDAREAPDPDEVVHEKALVWCW</sequence>
<proteinExistence type="predicted"/>